<dbReference type="InterPro" id="IPR011009">
    <property type="entry name" value="Kinase-like_dom_sf"/>
</dbReference>
<dbReference type="FunFam" id="1.10.510.10:FF:000245">
    <property type="entry name" value="serine/threonine-protein kinase STK11"/>
    <property type="match status" value="1"/>
</dbReference>
<keyword evidence="12" id="KW-0479">Metal-binding</keyword>
<keyword evidence="13 24" id="KW-0547">Nucleotide-binding</keyword>
<proteinExistence type="inferred from homology"/>
<dbReference type="GO" id="GO:0005737">
    <property type="term" value="C:cytoplasm"/>
    <property type="evidence" value="ECO:0007669"/>
    <property type="project" value="UniProtKB-SubCell"/>
</dbReference>
<evidence type="ECO:0000256" key="23">
    <source>
        <dbReference type="ARBA" id="ARBA00068788"/>
    </source>
</evidence>
<dbReference type="SMART" id="SM00220">
    <property type="entry name" value="S_TKc"/>
    <property type="match status" value="1"/>
</dbReference>
<dbReference type="OrthoDB" id="68483at2759"/>
<dbReference type="AlphaFoldDB" id="A0A0A1WRE4"/>
<comment type="similarity">
    <text evidence="5">Belongs to the protein kinase superfamily. CAMK Ser/Thr protein kinase family. LKB1 subfamily.</text>
</comment>
<dbReference type="GO" id="GO:0001558">
    <property type="term" value="P:regulation of cell growth"/>
    <property type="evidence" value="ECO:0007669"/>
    <property type="project" value="InterPro"/>
</dbReference>
<evidence type="ECO:0000256" key="18">
    <source>
        <dbReference type="ARBA" id="ARBA00023211"/>
    </source>
</evidence>
<evidence type="ECO:0000256" key="4">
    <source>
        <dbReference type="ARBA" id="ARBA00004496"/>
    </source>
</evidence>
<evidence type="ECO:0000256" key="9">
    <source>
        <dbReference type="ARBA" id="ARBA00022553"/>
    </source>
</evidence>
<dbReference type="GeneID" id="105213524"/>
<dbReference type="EMBL" id="GBXI01012668">
    <property type="protein sequence ID" value="JAD01624.1"/>
    <property type="molecule type" value="Transcribed_RNA"/>
</dbReference>
<evidence type="ECO:0000256" key="10">
    <source>
        <dbReference type="ARBA" id="ARBA00022679"/>
    </source>
</evidence>
<keyword evidence="18" id="KW-0464">Manganese</keyword>
<dbReference type="GO" id="GO:0035556">
    <property type="term" value="P:intracellular signal transduction"/>
    <property type="evidence" value="ECO:0007669"/>
    <property type="project" value="TreeGrafter"/>
</dbReference>
<dbReference type="InterPro" id="IPR000719">
    <property type="entry name" value="Prot_kinase_dom"/>
</dbReference>
<dbReference type="InterPro" id="IPR017441">
    <property type="entry name" value="Protein_kinase_ATP_BS"/>
</dbReference>
<dbReference type="InterPro" id="IPR008271">
    <property type="entry name" value="Ser/Thr_kinase_AS"/>
</dbReference>
<evidence type="ECO:0000256" key="22">
    <source>
        <dbReference type="ARBA" id="ARBA00048679"/>
    </source>
</evidence>
<sequence>MIVPSTYAMEIQIHQQHTTDDSINNNNNKTSIIEQTLVAATTHTVTAKNSILMPPLDTKLLANKQGLHTNNEANNINMDVETADGEVSVLLANKNFHYDALSNPEQSYEANVNVDGNGGAKFVAGDEAKQLLNEQTQPQVTWLDSEQIDALDLTTLDIGNMFFNRVDSAEIIYQKKKKEIKMVGKYVMGDVLGEGSYGKVKEVLDSENLCRRAVKILTKRKLRRIPNGEQNVQREIQLLRNLQHKNVVALLDVLYNEEKQKMYMIMEYCVGGLQELVDSAPEKKLPLFQAHRYFCQLISGLEYLHGCRIIHKDIKPGNLLLSLEQILKISDFGVAEQLDLFAVDDTCTTGQGSPAFQPPEIANGHESFSGSKVDIWSCGVTLYNICTGQYPFEGDNIYRLFENIGRGQWQAPDWLYKLDAQLAGLILGMLQADPAKRYSIQQIRCDPWFISAPEEKGPPIPIPPLKHDVYRRSTVLPYLDAYHYETERDLEEVYFTEHDLNRELARQAAAAAAEIKAQQQQKQLAAANSIGPSTSAGASTTNSISKEKKSSSLKRRAKKLTSCISVKKLSNCRPS</sequence>
<dbReference type="GO" id="GO:0004674">
    <property type="term" value="F:protein serine/threonine kinase activity"/>
    <property type="evidence" value="ECO:0007669"/>
    <property type="project" value="UniProtKB-KW"/>
</dbReference>
<evidence type="ECO:0000256" key="17">
    <source>
        <dbReference type="ARBA" id="ARBA00022842"/>
    </source>
</evidence>
<dbReference type="CTD" id="41673"/>
<evidence type="ECO:0000256" key="24">
    <source>
        <dbReference type="PROSITE-ProRule" id="PRU10141"/>
    </source>
</evidence>
<dbReference type="PANTHER" id="PTHR24346">
    <property type="entry name" value="MAP/MICROTUBULE AFFINITY-REGULATING KINASE"/>
    <property type="match status" value="1"/>
</dbReference>
<keyword evidence="20" id="KW-0131">Cell cycle</keyword>
<evidence type="ECO:0000256" key="19">
    <source>
        <dbReference type="ARBA" id="ARBA00023242"/>
    </source>
</evidence>
<dbReference type="GO" id="GO:0042593">
    <property type="term" value="P:glucose homeostasis"/>
    <property type="evidence" value="ECO:0007669"/>
    <property type="project" value="InterPro"/>
</dbReference>
<evidence type="ECO:0000256" key="12">
    <source>
        <dbReference type="ARBA" id="ARBA00022723"/>
    </source>
</evidence>
<evidence type="ECO:0000256" key="1">
    <source>
        <dbReference type="ARBA" id="ARBA00001936"/>
    </source>
</evidence>
<dbReference type="SUPFAM" id="SSF56112">
    <property type="entry name" value="Protein kinase-like (PK-like)"/>
    <property type="match status" value="1"/>
</dbReference>
<dbReference type="InterPro" id="IPR039154">
    <property type="entry name" value="LKB1_c"/>
</dbReference>
<evidence type="ECO:0000256" key="5">
    <source>
        <dbReference type="ARBA" id="ARBA00009985"/>
    </source>
</evidence>
<dbReference type="GO" id="GO:0046872">
    <property type="term" value="F:metal ion binding"/>
    <property type="evidence" value="ECO:0007669"/>
    <property type="project" value="UniProtKB-KW"/>
</dbReference>
<keyword evidence="9" id="KW-0597">Phosphoprotein</keyword>
<feature type="domain" description="Protein kinase" evidence="26">
    <location>
        <begin position="186"/>
        <end position="449"/>
    </location>
</feature>
<evidence type="ECO:0000256" key="2">
    <source>
        <dbReference type="ARBA" id="ARBA00001946"/>
    </source>
</evidence>
<dbReference type="PANTHER" id="PTHR24346:SF94">
    <property type="entry name" value="NON-SPECIFIC SERINE_THREONINE PROTEIN KINASE"/>
    <property type="match status" value="1"/>
</dbReference>
<reference evidence="27" key="1">
    <citation type="submission" date="2014-11" db="EMBL/GenBank/DDBJ databases">
        <authorList>
            <person name="Geib S."/>
        </authorList>
    </citation>
    <scope>NUCLEOTIDE SEQUENCE</scope>
</reference>
<evidence type="ECO:0000256" key="11">
    <source>
        <dbReference type="ARBA" id="ARBA00022703"/>
    </source>
</evidence>
<reference evidence="27" key="2">
    <citation type="journal article" date="2015" name="Gigascience">
        <title>Reconstructing a comprehensive transcriptome assembly of a white-pupal translocated strain of the pest fruit fly Bactrocera cucurbitae.</title>
        <authorList>
            <person name="Sim S.B."/>
            <person name="Calla B."/>
            <person name="Hall B."/>
            <person name="DeRego T."/>
            <person name="Geib S.M."/>
        </authorList>
    </citation>
    <scope>NUCLEOTIDE SEQUENCE</scope>
</reference>
<dbReference type="Gene3D" id="3.30.200.20">
    <property type="entry name" value="Phosphorylase Kinase, domain 1"/>
    <property type="match status" value="1"/>
</dbReference>
<keyword evidence="10" id="KW-0808">Transferase</keyword>
<dbReference type="PROSITE" id="PS50011">
    <property type="entry name" value="PROTEIN_KINASE_DOM"/>
    <property type="match status" value="1"/>
</dbReference>
<evidence type="ECO:0000313" key="27">
    <source>
        <dbReference type="EMBL" id="JAD01624.1"/>
    </source>
</evidence>
<name>A0A0A1WRE4_ZEUCU</name>
<evidence type="ECO:0000256" key="15">
    <source>
        <dbReference type="ARBA" id="ARBA00022777"/>
    </source>
</evidence>
<keyword evidence="11" id="KW-0053">Apoptosis</keyword>
<organism evidence="27">
    <name type="scientific">Zeugodacus cucurbitae</name>
    <name type="common">Melon fruit fly</name>
    <name type="synonym">Bactrocera cucurbitae</name>
    <dbReference type="NCBI Taxonomy" id="28588"/>
    <lineage>
        <taxon>Eukaryota</taxon>
        <taxon>Metazoa</taxon>
        <taxon>Ecdysozoa</taxon>
        <taxon>Arthropoda</taxon>
        <taxon>Hexapoda</taxon>
        <taxon>Insecta</taxon>
        <taxon>Pterygota</taxon>
        <taxon>Neoptera</taxon>
        <taxon>Endopterygota</taxon>
        <taxon>Diptera</taxon>
        <taxon>Brachycera</taxon>
        <taxon>Muscomorpha</taxon>
        <taxon>Tephritoidea</taxon>
        <taxon>Tephritidae</taxon>
        <taxon>Zeugodacus</taxon>
        <taxon>Zeugodacus</taxon>
    </lineage>
</organism>
<dbReference type="Gene3D" id="1.10.510.10">
    <property type="entry name" value="Transferase(Phosphotransferase) domain 1"/>
    <property type="match status" value="1"/>
</dbReference>
<keyword evidence="17" id="KW-0460">Magnesium</keyword>
<comment type="subcellular location">
    <subcellularLocation>
        <location evidence="4">Cytoplasm</location>
    </subcellularLocation>
    <subcellularLocation>
        <location evidence="3">Nucleus</location>
    </subcellularLocation>
</comment>
<comment type="cofactor">
    <cofactor evidence="1">
        <name>Mn(2+)</name>
        <dbReference type="ChEBI" id="CHEBI:29035"/>
    </cofactor>
</comment>
<feature type="region of interest" description="Disordered" evidence="25">
    <location>
        <begin position="524"/>
        <end position="558"/>
    </location>
</feature>
<evidence type="ECO:0000256" key="21">
    <source>
        <dbReference type="ARBA" id="ARBA00047899"/>
    </source>
</evidence>
<dbReference type="PROSITE" id="PS00108">
    <property type="entry name" value="PROTEIN_KINASE_ST"/>
    <property type="match status" value="1"/>
</dbReference>
<feature type="binding site" evidence="24">
    <location>
        <position position="215"/>
    </location>
    <ligand>
        <name>ATP</name>
        <dbReference type="ChEBI" id="CHEBI:30616"/>
    </ligand>
</feature>
<evidence type="ECO:0000256" key="25">
    <source>
        <dbReference type="SAM" id="MobiDB-lite"/>
    </source>
</evidence>
<dbReference type="GO" id="GO:0005634">
    <property type="term" value="C:nucleus"/>
    <property type="evidence" value="ECO:0007669"/>
    <property type="project" value="UniProtKB-SubCell"/>
</dbReference>
<dbReference type="GO" id="GO:0006974">
    <property type="term" value="P:DNA damage response"/>
    <property type="evidence" value="ECO:0007669"/>
    <property type="project" value="UniProtKB-KW"/>
</dbReference>
<evidence type="ECO:0000256" key="3">
    <source>
        <dbReference type="ARBA" id="ARBA00004123"/>
    </source>
</evidence>
<dbReference type="GO" id="GO:0030010">
    <property type="term" value="P:establishment of cell polarity"/>
    <property type="evidence" value="ECO:0007669"/>
    <property type="project" value="InterPro"/>
</dbReference>
<comment type="catalytic activity">
    <reaction evidence="22">
        <text>L-seryl-[protein] + ATP = O-phospho-L-seryl-[protein] + ADP + H(+)</text>
        <dbReference type="Rhea" id="RHEA:17989"/>
        <dbReference type="Rhea" id="RHEA-COMP:9863"/>
        <dbReference type="Rhea" id="RHEA-COMP:11604"/>
        <dbReference type="ChEBI" id="CHEBI:15378"/>
        <dbReference type="ChEBI" id="CHEBI:29999"/>
        <dbReference type="ChEBI" id="CHEBI:30616"/>
        <dbReference type="ChEBI" id="CHEBI:83421"/>
        <dbReference type="ChEBI" id="CHEBI:456216"/>
        <dbReference type="EC" id="2.7.11.1"/>
    </reaction>
</comment>
<keyword evidence="8" id="KW-0723">Serine/threonine-protein kinase</keyword>
<gene>
    <name evidence="27" type="primary">stk11</name>
    <name evidence="27" type="ORF">g.49640</name>
</gene>
<dbReference type="GO" id="GO:0005524">
    <property type="term" value="F:ATP binding"/>
    <property type="evidence" value="ECO:0007669"/>
    <property type="project" value="UniProtKB-UniRule"/>
</dbReference>
<dbReference type="FunFam" id="3.30.200.20:FF:000235">
    <property type="entry name" value="serine/threonine-protein kinase STK11"/>
    <property type="match status" value="1"/>
</dbReference>
<evidence type="ECO:0000256" key="7">
    <source>
        <dbReference type="ARBA" id="ARBA00022490"/>
    </source>
</evidence>
<evidence type="ECO:0000256" key="20">
    <source>
        <dbReference type="ARBA" id="ARBA00023306"/>
    </source>
</evidence>
<accession>A0A0A1WRE4</accession>
<evidence type="ECO:0000256" key="13">
    <source>
        <dbReference type="ARBA" id="ARBA00022741"/>
    </source>
</evidence>
<comment type="cofactor">
    <cofactor evidence="2">
        <name>Mg(2+)</name>
        <dbReference type="ChEBI" id="CHEBI:18420"/>
    </cofactor>
</comment>
<keyword evidence="19" id="KW-0539">Nucleus</keyword>
<keyword evidence="7" id="KW-0963">Cytoplasm</keyword>
<dbReference type="GO" id="GO:0006915">
    <property type="term" value="P:apoptotic process"/>
    <property type="evidence" value="ECO:0007669"/>
    <property type="project" value="UniProtKB-KW"/>
</dbReference>
<evidence type="ECO:0000256" key="16">
    <source>
        <dbReference type="ARBA" id="ARBA00022840"/>
    </source>
</evidence>
<evidence type="ECO:0000256" key="8">
    <source>
        <dbReference type="ARBA" id="ARBA00022527"/>
    </source>
</evidence>
<dbReference type="GO" id="GO:0030295">
    <property type="term" value="F:protein kinase activator activity"/>
    <property type="evidence" value="ECO:0007669"/>
    <property type="project" value="InterPro"/>
</dbReference>
<protein>
    <recommendedName>
        <fullName evidence="23">Serine/threonine-protein kinase STK11</fullName>
        <ecNumber evidence="6">2.7.11.1</ecNumber>
    </recommendedName>
</protein>
<dbReference type="PROSITE" id="PS00107">
    <property type="entry name" value="PROTEIN_KINASE_ATP"/>
    <property type="match status" value="1"/>
</dbReference>
<keyword evidence="16 24" id="KW-0067">ATP-binding</keyword>
<keyword evidence="14" id="KW-0227">DNA damage</keyword>
<evidence type="ECO:0000256" key="6">
    <source>
        <dbReference type="ARBA" id="ARBA00012513"/>
    </source>
</evidence>
<evidence type="ECO:0000259" key="26">
    <source>
        <dbReference type="PROSITE" id="PS50011"/>
    </source>
</evidence>
<dbReference type="Pfam" id="PF00069">
    <property type="entry name" value="Pkinase"/>
    <property type="match status" value="1"/>
</dbReference>
<comment type="catalytic activity">
    <reaction evidence="21">
        <text>L-threonyl-[protein] + ATP = O-phospho-L-threonyl-[protein] + ADP + H(+)</text>
        <dbReference type="Rhea" id="RHEA:46608"/>
        <dbReference type="Rhea" id="RHEA-COMP:11060"/>
        <dbReference type="Rhea" id="RHEA-COMP:11605"/>
        <dbReference type="ChEBI" id="CHEBI:15378"/>
        <dbReference type="ChEBI" id="CHEBI:30013"/>
        <dbReference type="ChEBI" id="CHEBI:30616"/>
        <dbReference type="ChEBI" id="CHEBI:61977"/>
        <dbReference type="ChEBI" id="CHEBI:456216"/>
        <dbReference type="EC" id="2.7.11.1"/>
    </reaction>
</comment>
<dbReference type="EC" id="2.7.11.1" evidence="6"/>
<evidence type="ECO:0000256" key="14">
    <source>
        <dbReference type="ARBA" id="ARBA00022763"/>
    </source>
</evidence>
<keyword evidence="15 27" id="KW-0418">Kinase</keyword>
<dbReference type="CDD" id="cd14119">
    <property type="entry name" value="STKc_LKB1"/>
    <property type="match status" value="1"/>
</dbReference>